<dbReference type="SUPFAM" id="SSF55729">
    <property type="entry name" value="Acyl-CoA N-acyltransferases (Nat)"/>
    <property type="match status" value="1"/>
</dbReference>
<dbReference type="InterPro" id="IPR051554">
    <property type="entry name" value="Acetyltransferase_Eis"/>
</dbReference>
<dbReference type="InterPro" id="IPR025559">
    <property type="entry name" value="Eis_dom"/>
</dbReference>
<dbReference type="Gene3D" id="3.40.630.30">
    <property type="match status" value="2"/>
</dbReference>
<dbReference type="SUPFAM" id="SSF55718">
    <property type="entry name" value="SCP-like"/>
    <property type="match status" value="1"/>
</dbReference>
<evidence type="ECO:0000259" key="1">
    <source>
        <dbReference type="PROSITE" id="PS51186"/>
    </source>
</evidence>
<name>A0A6G1X761_9BACI</name>
<dbReference type="InterPro" id="IPR016181">
    <property type="entry name" value="Acyl_CoA_acyltransferase"/>
</dbReference>
<dbReference type="AlphaFoldDB" id="A0A6G1X761"/>
<protein>
    <submittedName>
        <fullName evidence="2">GNAT family N-acetyltransferase</fullName>
    </submittedName>
</protein>
<accession>A0A6G1X761</accession>
<dbReference type="Gene3D" id="3.30.1050.10">
    <property type="entry name" value="SCP2 sterol-binding domain"/>
    <property type="match status" value="1"/>
</dbReference>
<dbReference type="GO" id="GO:0034069">
    <property type="term" value="F:aminoglycoside N-acetyltransferase activity"/>
    <property type="evidence" value="ECO:0007669"/>
    <property type="project" value="TreeGrafter"/>
</dbReference>
<keyword evidence="3" id="KW-1185">Reference proteome</keyword>
<dbReference type="PANTHER" id="PTHR37817">
    <property type="entry name" value="N-ACETYLTRANSFERASE EIS"/>
    <property type="match status" value="1"/>
</dbReference>
<dbReference type="InterPro" id="IPR000182">
    <property type="entry name" value="GNAT_dom"/>
</dbReference>
<evidence type="ECO:0000313" key="3">
    <source>
        <dbReference type="Proteomes" id="UP000480185"/>
    </source>
</evidence>
<dbReference type="EMBL" id="WJNH01000006">
    <property type="protein sequence ID" value="MRG86804.1"/>
    <property type="molecule type" value="Genomic_DNA"/>
</dbReference>
<keyword evidence="2" id="KW-0808">Transferase</keyword>
<dbReference type="Pfam" id="PF13530">
    <property type="entry name" value="SCP2_2"/>
    <property type="match status" value="1"/>
</dbReference>
<dbReference type="OrthoDB" id="2379505at2"/>
<sequence>MVILVKAFDPPILPIGGFFSLKYYILSQFATINNINIKNGGRSVIKKLVGEEIDRFCSLANRAFEGLHADKWLKENIEQATNEEMYGLLRGGKLVAGMRVFQFDVTFSSISIPMGGLGMLAVDMLHKKEKHALSLINEFFEISQQQNCHMVMLHPFRTDFYRKMGFGLGTLVHQLELPPRSFTNYKQKSHLEELTLKDRDDVFHCYNRVAAQTHGMTKRVYYERELNRPFQFGRLIGYKKNGQLLGYIAHSTAGGQIRIHEFFYENSEVLQEFSTYLYQQADQFDRIIVNDYGRELLYFVQSQESISGEMTEIPSAPGLNHLGNHGLGVMYRVINIHGLVADLKAKGHRFNDKTINVKISLQDDLLKHNNDSITLAIQDGEIVNLNEKHADVEISMEIGDFSSLLMGAVDFKALHKTGLANITDDTFIETINQLFSQDKPICTKAF</sequence>
<organism evidence="2 3">
    <name type="scientific">Salinibacillus xinjiangensis</name>
    <dbReference type="NCBI Taxonomy" id="1229268"/>
    <lineage>
        <taxon>Bacteria</taxon>
        <taxon>Bacillati</taxon>
        <taxon>Bacillota</taxon>
        <taxon>Bacilli</taxon>
        <taxon>Bacillales</taxon>
        <taxon>Bacillaceae</taxon>
        <taxon>Salinibacillus</taxon>
    </lineage>
</organism>
<dbReference type="PROSITE" id="PS51186">
    <property type="entry name" value="GNAT"/>
    <property type="match status" value="1"/>
</dbReference>
<dbReference type="InterPro" id="IPR036527">
    <property type="entry name" value="SCP2_sterol-bd_dom_sf"/>
</dbReference>
<comment type="caution">
    <text evidence="2">The sequence shown here is derived from an EMBL/GenBank/DDBJ whole genome shotgun (WGS) entry which is preliminary data.</text>
</comment>
<proteinExistence type="predicted"/>
<dbReference type="Pfam" id="PF13527">
    <property type="entry name" value="Acetyltransf_9"/>
    <property type="match status" value="1"/>
</dbReference>
<feature type="domain" description="N-acetyltransferase" evidence="1">
    <location>
        <begin position="43"/>
        <end position="189"/>
    </location>
</feature>
<dbReference type="GO" id="GO:0030649">
    <property type="term" value="P:aminoglycoside antibiotic catabolic process"/>
    <property type="evidence" value="ECO:0007669"/>
    <property type="project" value="TreeGrafter"/>
</dbReference>
<gene>
    <name evidence="2" type="ORF">GH754_10835</name>
</gene>
<evidence type="ECO:0000313" key="2">
    <source>
        <dbReference type="EMBL" id="MRG86804.1"/>
    </source>
</evidence>
<dbReference type="PANTHER" id="PTHR37817:SF1">
    <property type="entry name" value="N-ACETYLTRANSFERASE EIS"/>
    <property type="match status" value="1"/>
</dbReference>
<dbReference type="Proteomes" id="UP000480185">
    <property type="component" value="Unassembled WGS sequence"/>
</dbReference>
<reference evidence="2 3" key="1">
    <citation type="submission" date="2019-11" db="EMBL/GenBank/DDBJ databases">
        <authorList>
            <person name="Li J."/>
        </authorList>
    </citation>
    <scope>NUCLEOTIDE SEQUENCE [LARGE SCALE GENOMIC DNA]</scope>
    <source>
        <strain evidence="2 3">J4</strain>
    </source>
</reference>